<dbReference type="PANTHER" id="PTHR43716">
    <property type="entry name" value="D-2-HYDROXYGLUTARATE DEHYDROGENASE, MITOCHONDRIAL"/>
    <property type="match status" value="1"/>
</dbReference>
<keyword evidence="2" id="KW-0560">Oxidoreductase</keyword>
<dbReference type="GO" id="GO:0005739">
    <property type="term" value="C:mitochondrion"/>
    <property type="evidence" value="ECO:0007669"/>
    <property type="project" value="TreeGrafter"/>
</dbReference>
<dbReference type="InterPro" id="IPR016167">
    <property type="entry name" value="FAD-bd_PCMH_sub1"/>
</dbReference>
<feature type="domain" description="FAD linked oxidase N-terminal" evidence="4">
    <location>
        <begin position="146"/>
        <end position="179"/>
    </location>
</feature>
<dbReference type="InterPro" id="IPR051264">
    <property type="entry name" value="FAD-oxidored/transferase_4"/>
</dbReference>
<feature type="transmembrane region" description="Helical" evidence="3">
    <location>
        <begin position="73"/>
        <end position="93"/>
    </location>
</feature>
<proteinExistence type="predicted"/>
<evidence type="ECO:0000259" key="4">
    <source>
        <dbReference type="Pfam" id="PF01565"/>
    </source>
</evidence>
<reference evidence="5 6" key="1">
    <citation type="journal article" date="2016" name="Mol. Biol. Evol.">
        <title>Genome-Wide Survey of Gut Fungi (Harpellales) Reveals the First Horizontally Transferred Ubiquitin Gene from a Mosquito Host.</title>
        <authorList>
            <person name="Wang Y."/>
            <person name="White M.M."/>
            <person name="Kvist S."/>
            <person name="Moncalvo J.M."/>
        </authorList>
    </citation>
    <scope>NUCLEOTIDE SEQUENCE [LARGE SCALE GENOMIC DNA]</scope>
    <source>
        <strain evidence="5 6">ALG-7-W6</strain>
    </source>
</reference>
<evidence type="ECO:0000256" key="1">
    <source>
        <dbReference type="ARBA" id="ARBA00001974"/>
    </source>
</evidence>
<dbReference type="Proteomes" id="UP000187455">
    <property type="component" value="Unassembled WGS sequence"/>
</dbReference>
<comment type="cofactor">
    <cofactor evidence="1">
        <name>FAD</name>
        <dbReference type="ChEBI" id="CHEBI:57692"/>
    </cofactor>
</comment>
<dbReference type="SUPFAM" id="SSF56176">
    <property type="entry name" value="FAD-binding/transporter-associated domain-like"/>
    <property type="match status" value="1"/>
</dbReference>
<name>A0A1R0H2K2_9FUNG</name>
<dbReference type="OrthoDB" id="5332616at2759"/>
<evidence type="ECO:0000256" key="2">
    <source>
        <dbReference type="ARBA" id="ARBA00023002"/>
    </source>
</evidence>
<dbReference type="GO" id="GO:0050660">
    <property type="term" value="F:flavin adenine dinucleotide binding"/>
    <property type="evidence" value="ECO:0007669"/>
    <property type="project" value="InterPro"/>
</dbReference>
<keyword evidence="3" id="KW-0812">Transmembrane</keyword>
<protein>
    <submittedName>
        <fullName evidence="5">Putative D-lactate dehydrogenase</fullName>
    </submittedName>
</protein>
<evidence type="ECO:0000313" key="6">
    <source>
        <dbReference type="Proteomes" id="UP000187455"/>
    </source>
</evidence>
<dbReference type="STRING" id="133383.A0A1R0H2K2"/>
<dbReference type="GO" id="GO:0016491">
    <property type="term" value="F:oxidoreductase activity"/>
    <property type="evidence" value="ECO:0007669"/>
    <property type="project" value="UniProtKB-KW"/>
</dbReference>
<evidence type="ECO:0000256" key="3">
    <source>
        <dbReference type="SAM" id="Phobius"/>
    </source>
</evidence>
<keyword evidence="3" id="KW-1133">Transmembrane helix</keyword>
<dbReference type="EMBL" id="LSSL01000941">
    <property type="protein sequence ID" value="OLY83366.1"/>
    <property type="molecule type" value="Genomic_DNA"/>
</dbReference>
<dbReference type="PANTHER" id="PTHR43716:SF1">
    <property type="entry name" value="D-2-HYDROXYGLUTARATE DEHYDROGENASE, MITOCHONDRIAL"/>
    <property type="match status" value="1"/>
</dbReference>
<organism evidence="5 6">
    <name type="scientific">Smittium mucronatum</name>
    <dbReference type="NCBI Taxonomy" id="133383"/>
    <lineage>
        <taxon>Eukaryota</taxon>
        <taxon>Fungi</taxon>
        <taxon>Fungi incertae sedis</taxon>
        <taxon>Zoopagomycota</taxon>
        <taxon>Kickxellomycotina</taxon>
        <taxon>Harpellomycetes</taxon>
        <taxon>Harpellales</taxon>
        <taxon>Legeriomycetaceae</taxon>
        <taxon>Smittium</taxon>
    </lineage>
</organism>
<dbReference type="AlphaFoldDB" id="A0A1R0H2K2"/>
<dbReference type="Gene3D" id="3.30.43.10">
    <property type="entry name" value="Uridine Diphospho-n-acetylenolpyruvylglucosamine Reductase, domain 2"/>
    <property type="match status" value="1"/>
</dbReference>
<gene>
    <name evidence="5" type="ORF">AYI68_g2497</name>
</gene>
<sequence>MYTSITRPLSRFGWASRKSSVMLALPKQFRLSPTRTRAILLPSTNFNMLTRFASSEKKRLEIKPRNPQYKKASILHFILFILIPVGSADVAFFRSVLGDGREVIAGTEIDGIDTASHSRMGTEEADLLLQQHNTSWNSEYRGNGRVLLFPTSAAQISRILKYCNENRIAVVPQGGGSGVQG</sequence>
<comment type="caution">
    <text evidence="5">The sequence shown here is derived from an EMBL/GenBank/DDBJ whole genome shotgun (WGS) entry which is preliminary data.</text>
</comment>
<dbReference type="InterPro" id="IPR006094">
    <property type="entry name" value="Oxid_FAD_bind_N"/>
</dbReference>
<accession>A0A1R0H2K2</accession>
<keyword evidence="3" id="KW-0472">Membrane</keyword>
<dbReference type="Pfam" id="PF01565">
    <property type="entry name" value="FAD_binding_4"/>
    <property type="match status" value="1"/>
</dbReference>
<dbReference type="InterPro" id="IPR036318">
    <property type="entry name" value="FAD-bd_PCMH-like_sf"/>
</dbReference>
<keyword evidence="6" id="KW-1185">Reference proteome</keyword>
<evidence type="ECO:0000313" key="5">
    <source>
        <dbReference type="EMBL" id="OLY83366.1"/>
    </source>
</evidence>